<dbReference type="InterPro" id="IPR016181">
    <property type="entry name" value="Acyl_CoA_acyltransferase"/>
</dbReference>
<name>A0A087CCV5_9BIFI</name>
<evidence type="ECO:0000313" key="2">
    <source>
        <dbReference type="EMBL" id="KFI81105.1"/>
    </source>
</evidence>
<protein>
    <submittedName>
        <fullName evidence="2">GNAT family acetyltransferase</fullName>
    </submittedName>
</protein>
<proteinExistence type="predicted"/>
<accession>A0A087CCV5</accession>
<dbReference type="EMBL" id="JGZI01000010">
    <property type="protein sequence ID" value="KFI81105.1"/>
    <property type="molecule type" value="Genomic_DNA"/>
</dbReference>
<keyword evidence="2" id="KW-0808">Transferase</keyword>
<dbReference type="PROSITE" id="PS51186">
    <property type="entry name" value="GNAT"/>
    <property type="match status" value="1"/>
</dbReference>
<dbReference type="STRING" id="218140.BPSY_1510"/>
<gene>
    <name evidence="2" type="ORF">BPSY_1510</name>
</gene>
<dbReference type="PANTHER" id="PTHR42791">
    <property type="entry name" value="GNAT FAMILY ACETYLTRANSFERASE"/>
    <property type="match status" value="1"/>
</dbReference>
<evidence type="ECO:0000259" key="1">
    <source>
        <dbReference type="PROSITE" id="PS51186"/>
    </source>
</evidence>
<reference evidence="2 3" key="1">
    <citation type="submission" date="2014-03" db="EMBL/GenBank/DDBJ databases">
        <title>Genomics of Bifidobacteria.</title>
        <authorList>
            <person name="Ventura M."/>
            <person name="Milani C."/>
            <person name="Lugli G.A."/>
        </authorList>
    </citation>
    <scope>NUCLEOTIDE SEQUENCE [LARGE SCALE GENOMIC DNA]</scope>
    <source>
        <strain evidence="2 3">LMG 21775</strain>
    </source>
</reference>
<dbReference type="InterPro" id="IPR052523">
    <property type="entry name" value="Trichothecene_AcTrans"/>
</dbReference>
<keyword evidence="3" id="KW-1185">Reference proteome</keyword>
<comment type="caution">
    <text evidence="2">The sequence shown here is derived from an EMBL/GenBank/DDBJ whole genome shotgun (WGS) entry which is preliminary data.</text>
</comment>
<dbReference type="InterPro" id="IPR000182">
    <property type="entry name" value="GNAT_dom"/>
</dbReference>
<organism evidence="2 3">
    <name type="scientific">Bifidobacterium psychraerophilum</name>
    <dbReference type="NCBI Taxonomy" id="218140"/>
    <lineage>
        <taxon>Bacteria</taxon>
        <taxon>Bacillati</taxon>
        <taxon>Actinomycetota</taxon>
        <taxon>Actinomycetes</taxon>
        <taxon>Bifidobacteriales</taxon>
        <taxon>Bifidobacteriaceae</taxon>
        <taxon>Bifidobacterium</taxon>
    </lineage>
</organism>
<evidence type="ECO:0000313" key="3">
    <source>
        <dbReference type="Proteomes" id="UP000029050"/>
    </source>
</evidence>
<dbReference type="Gene3D" id="3.40.630.30">
    <property type="match status" value="1"/>
</dbReference>
<dbReference type="Pfam" id="PF13508">
    <property type="entry name" value="Acetyltransf_7"/>
    <property type="match status" value="1"/>
</dbReference>
<dbReference type="PANTHER" id="PTHR42791:SF1">
    <property type="entry name" value="N-ACETYLTRANSFERASE DOMAIN-CONTAINING PROTEIN"/>
    <property type="match status" value="1"/>
</dbReference>
<dbReference type="AlphaFoldDB" id="A0A087CCV5"/>
<dbReference type="SUPFAM" id="SSF55729">
    <property type="entry name" value="Acyl-CoA N-acyltransferases (Nat)"/>
    <property type="match status" value="1"/>
</dbReference>
<dbReference type="GO" id="GO:0016747">
    <property type="term" value="F:acyltransferase activity, transferring groups other than amino-acyl groups"/>
    <property type="evidence" value="ECO:0007669"/>
    <property type="project" value="InterPro"/>
</dbReference>
<sequence length="286" mass="32318">MWRAPHTRSRYYSHFSDNANWHVGCVGIHLLRGSDAGPSPSLPWNREGRRESGTSLPKYFALATNGHMSDTKQQSTVEYRFARPEEFDALARLTALSFGEYPFFSFVFREAFDSYADYVNYMARLDRMHIRANARKHACLVGIRNARVVSVALLQDPTAKRLGVFDYILSGGLGLIPHAGLTRLLDFFSISEQAHQDCARECPDAWYVEMLAVDSGLKGQGLGSHMIEECLVPYVRAHGGTELSLITNTEANRRFYSRNGFTEFAGGQLERKGTQIGNWSYRMDLE</sequence>
<dbReference type="Proteomes" id="UP000029050">
    <property type="component" value="Unassembled WGS sequence"/>
</dbReference>
<dbReference type="CDD" id="cd04301">
    <property type="entry name" value="NAT_SF"/>
    <property type="match status" value="1"/>
</dbReference>
<feature type="domain" description="N-acetyltransferase" evidence="1">
    <location>
        <begin position="77"/>
        <end position="286"/>
    </location>
</feature>
<dbReference type="eggNOG" id="COG0456">
    <property type="taxonomic scope" value="Bacteria"/>
</dbReference>